<reference evidence="5 6" key="1">
    <citation type="submission" date="2019-04" db="EMBL/GenBank/DDBJ databases">
        <title>Sphingomonas psychrotolerans sp. nov., isolated from soil in the Tianshan Mountains, Xinjiang, China.</title>
        <authorList>
            <person name="Luo Y."/>
            <person name="Sheng H."/>
        </authorList>
    </citation>
    <scope>NUCLEOTIDE SEQUENCE [LARGE SCALE GENOMIC DNA]</scope>
    <source>
        <strain evidence="5 6">KIS18-15</strain>
    </source>
</reference>
<dbReference type="GO" id="GO:0003700">
    <property type="term" value="F:DNA-binding transcription factor activity"/>
    <property type="evidence" value="ECO:0007669"/>
    <property type="project" value="InterPro"/>
</dbReference>
<evidence type="ECO:0000259" key="4">
    <source>
        <dbReference type="PROSITE" id="PS01124"/>
    </source>
</evidence>
<evidence type="ECO:0000256" key="1">
    <source>
        <dbReference type="ARBA" id="ARBA00023015"/>
    </source>
</evidence>
<dbReference type="PANTHER" id="PTHR46796">
    <property type="entry name" value="HTH-TYPE TRANSCRIPTIONAL ACTIVATOR RHAS-RELATED"/>
    <property type="match status" value="1"/>
</dbReference>
<dbReference type="InterPro" id="IPR018060">
    <property type="entry name" value="HTH_AraC"/>
</dbReference>
<dbReference type="InterPro" id="IPR032783">
    <property type="entry name" value="AraC_lig"/>
</dbReference>
<gene>
    <name evidence="5" type="ORF">E5A74_17265</name>
</gene>
<dbReference type="SMART" id="SM00342">
    <property type="entry name" value="HTH_ARAC"/>
    <property type="match status" value="1"/>
</dbReference>
<dbReference type="InterPro" id="IPR009057">
    <property type="entry name" value="Homeodomain-like_sf"/>
</dbReference>
<dbReference type="SUPFAM" id="SSF51182">
    <property type="entry name" value="RmlC-like cupins"/>
    <property type="match status" value="1"/>
</dbReference>
<keyword evidence="3" id="KW-0804">Transcription</keyword>
<evidence type="ECO:0000313" key="5">
    <source>
        <dbReference type="EMBL" id="TGX39265.1"/>
    </source>
</evidence>
<dbReference type="Proteomes" id="UP000309848">
    <property type="component" value="Unassembled WGS sequence"/>
</dbReference>
<dbReference type="InterPro" id="IPR011051">
    <property type="entry name" value="RmlC_Cupin_sf"/>
</dbReference>
<dbReference type="OrthoDB" id="9802263at2"/>
<dbReference type="GO" id="GO:0043565">
    <property type="term" value="F:sequence-specific DNA binding"/>
    <property type="evidence" value="ECO:0007669"/>
    <property type="project" value="InterPro"/>
</dbReference>
<dbReference type="Pfam" id="PF12833">
    <property type="entry name" value="HTH_18"/>
    <property type="match status" value="1"/>
</dbReference>
<sequence length="315" mass="34503">MDVLGEMLAALRLSGGVFVDAEFRAPWTVLSDYTPEDCAPFFEIPNQLIAYHYVRSGTFTCRIPDGPAREVRAGEIVILPHGVPHYLHGPEPWPAPMDTQNVLRTIDNGILRLRGGGGGEAATMYCGYLGTTTPDNTLLQSLPPMLVIAVDSAEGDWMVRSLDFAAQGVATRSCEMVGKLAEGLFAEAVRRYVADLPAHERGWLAGLRDPAVGRALALIHQRFAESWTLDALAREAAVSKTVLAERFRMLLGESPMQYCARWRMKAAAEMLRDNRQNACSVAYSVGFNSEAAFNRAFKREFGAPPATWAREAVAA</sequence>
<dbReference type="Gene3D" id="1.10.10.60">
    <property type="entry name" value="Homeodomain-like"/>
    <property type="match status" value="2"/>
</dbReference>
<keyword evidence="6" id="KW-1185">Reference proteome</keyword>
<name>A0A4S1WBC2_9SPHN</name>
<feature type="domain" description="HTH araC/xylS-type" evidence="4">
    <location>
        <begin position="213"/>
        <end position="311"/>
    </location>
</feature>
<keyword evidence="2" id="KW-0238">DNA-binding</keyword>
<accession>A0A4S1WBC2</accession>
<comment type="caution">
    <text evidence="5">The sequence shown here is derived from an EMBL/GenBank/DDBJ whole genome shotgun (WGS) entry which is preliminary data.</text>
</comment>
<dbReference type="PANTHER" id="PTHR46796:SF7">
    <property type="entry name" value="ARAC FAMILY TRANSCRIPTIONAL REGULATOR"/>
    <property type="match status" value="1"/>
</dbReference>
<dbReference type="PROSITE" id="PS01124">
    <property type="entry name" value="HTH_ARAC_FAMILY_2"/>
    <property type="match status" value="1"/>
</dbReference>
<dbReference type="AlphaFoldDB" id="A0A4S1WBC2"/>
<proteinExistence type="predicted"/>
<dbReference type="SUPFAM" id="SSF46689">
    <property type="entry name" value="Homeodomain-like"/>
    <property type="match status" value="2"/>
</dbReference>
<protein>
    <submittedName>
        <fullName evidence="5">AraC family transcriptional regulator</fullName>
    </submittedName>
</protein>
<evidence type="ECO:0000256" key="2">
    <source>
        <dbReference type="ARBA" id="ARBA00023125"/>
    </source>
</evidence>
<keyword evidence="1" id="KW-0805">Transcription regulation</keyword>
<dbReference type="EMBL" id="SRXU01000008">
    <property type="protein sequence ID" value="TGX39265.1"/>
    <property type="molecule type" value="Genomic_DNA"/>
</dbReference>
<dbReference type="Pfam" id="PF12852">
    <property type="entry name" value="Cupin_6"/>
    <property type="match status" value="1"/>
</dbReference>
<evidence type="ECO:0000256" key="3">
    <source>
        <dbReference type="ARBA" id="ARBA00023163"/>
    </source>
</evidence>
<dbReference type="InterPro" id="IPR050204">
    <property type="entry name" value="AraC_XylS_family_regulators"/>
</dbReference>
<evidence type="ECO:0000313" key="6">
    <source>
        <dbReference type="Proteomes" id="UP000309848"/>
    </source>
</evidence>
<dbReference type="RefSeq" id="WP_135986874.1">
    <property type="nucleotide sequence ID" value="NZ_JAASQM010000001.1"/>
</dbReference>
<organism evidence="5 6">
    <name type="scientific">Sphingomonas naasensis</name>
    <dbReference type="NCBI Taxonomy" id="1344951"/>
    <lineage>
        <taxon>Bacteria</taxon>
        <taxon>Pseudomonadati</taxon>
        <taxon>Pseudomonadota</taxon>
        <taxon>Alphaproteobacteria</taxon>
        <taxon>Sphingomonadales</taxon>
        <taxon>Sphingomonadaceae</taxon>
        <taxon>Sphingomonas</taxon>
    </lineage>
</organism>